<dbReference type="OMA" id="IQCLSHN"/>
<dbReference type="OrthoDB" id="2151789at2759"/>
<organism evidence="6 7">
    <name type="scientific">Thanatephorus cucumeris (strain AG1-IA)</name>
    <name type="common">Rice sheath blight fungus</name>
    <name type="synonym">Rhizoctonia solani</name>
    <dbReference type="NCBI Taxonomy" id="983506"/>
    <lineage>
        <taxon>Eukaryota</taxon>
        <taxon>Fungi</taxon>
        <taxon>Dikarya</taxon>
        <taxon>Basidiomycota</taxon>
        <taxon>Agaricomycotina</taxon>
        <taxon>Agaricomycetes</taxon>
        <taxon>Cantharellales</taxon>
        <taxon>Ceratobasidiaceae</taxon>
        <taxon>Rhizoctonia</taxon>
        <taxon>Rhizoctonia solani AG-1</taxon>
    </lineage>
</organism>
<comment type="similarity">
    <text evidence="1">Belongs to the oxygen-dependent FAD-linked oxidoreductase family.</text>
</comment>
<dbReference type="PANTHER" id="PTHR42973:SF13">
    <property type="entry name" value="FAD-BINDING PCMH-TYPE DOMAIN-CONTAINING PROTEIN"/>
    <property type="match status" value="1"/>
</dbReference>
<dbReference type="AlphaFoldDB" id="L8WFK5"/>
<dbReference type="Proteomes" id="UP000011668">
    <property type="component" value="Unassembled WGS sequence"/>
</dbReference>
<gene>
    <name evidence="6" type="ORF">AG1IA_09017</name>
</gene>
<dbReference type="InterPro" id="IPR036318">
    <property type="entry name" value="FAD-bd_PCMH-like_sf"/>
</dbReference>
<keyword evidence="2" id="KW-0285">Flavoprotein</keyword>
<reference evidence="6 7" key="1">
    <citation type="journal article" date="2013" name="Nat. Commun.">
        <title>The evolution and pathogenic mechanisms of the rice sheath blight pathogen.</title>
        <authorList>
            <person name="Zheng A."/>
            <person name="Lin R."/>
            <person name="Xu L."/>
            <person name="Qin P."/>
            <person name="Tang C."/>
            <person name="Ai P."/>
            <person name="Zhang D."/>
            <person name="Liu Y."/>
            <person name="Sun Z."/>
            <person name="Feng H."/>
            <person name="Wang Y."/>
            <person name="Chen Y."/>
            <person name="Liang X."/>
            <person name="Fu R."/>
            <person name="Li Q."/>
            <person name="Zhang J."/>
            <person name="Yu X."/>
            <person name="Xie Z."/>
            <person name="Ding L."/>
            <person name="Guan P."/>
            <person name="Tang J."/>
            <person name="Liang Y."/>
            <person name="Wang S."/>
            <person name="Deng Q."/>
            <person name="Li S."/>
            <person name="Zhu J."/>
            <person name="Wang L."/>
            <person name="Liu H."/>
            <person name="Li P."/>
        </authorList>
    </citation>
    <scope>NUCLEOTIDE SEQUENCE [LARGE SCALE GENOMIC DNA]</scope>
    <source>
        <strain evidence="7">AG-1 IA</strain>
    </source>
</reference>
<keyword evidence="4" id="KW-0560">Oxidoreductase</keyword>
<dbReference type="InterPro" id="IPR016169">
    <property type="entry name" value="FAD-bd_PCMH_sub2"/>
</dbReference>
<dbReference type="InterPro" id="IPR006094">
    <property type="entry name" value="Oxid_FAD_bind_N"/>
</dbReference>
<name>L8WFK5_THACA</name>
<evidence type="ECO:0000256" key="4">
    <source>
        <dbReference type="ARBA" id="ARBA00023002"/>
    </source>
</evidence>
<sequence>MAQRQGFAVRGGGHTANPGWAGTNSGILISLSKFTDIKVSKDEKSVIVGAGNRWGDVYTETEKYGVTVAGGRVSSVGVSGFLLGGGLSFLMHSEGFAANSVLSYEVVLANGTVSIVTAKSAGDLFKALKGGTGNFGIAASFTLQAYAIKDVYAGNLYYTPDKYDMLFPIMEQFARTGIESDPKTHMISTFISAPSQLLQLAAFYTFYSEPVTAPPPAIQPFFNVPTTVNTVGVKTVKQAVDELGTGDVNGLRQDMRAYSIRANADLYKQLVDRCHSITAELGSTPGWGSAIIFQPISNSMIRVSDRKGGNVLGLEPADDPLIRKLKSNVLVSYQFTWELPQDDEKAYAAANRIIAESMDIAKSQNRLGQYVYLNYASTNQKPIESYGSEQVEFLQKVKAKYDPHRVFEKLCPGGFKGSCHERRRGHLIATRVEPDTDHDRSPSPDYQGSLDKSFTLVTGYFFQAKPHDRWTLRQTLITLIGNSPLSDSYTMTPLARRLFGLASLVSGARAYGAPATCPERCLQLHSCPASTCVLKPACIFTPELSSDLSIALKILVEDDCEFAIRGGGHTPNPGWASTDSGVLISLSGLTAIQVSQDKQSVVIGAGNRWGDVYAKIGEYDVTVTGGRISPVGVSGFLLGGGLSYLMHSEGFSLISSTQIVLANGTISTVTAESAGDLFRALKGGTGNFGLVTSFTLQTYPISQVYAGNLYYSPDNYDALFPLMEEYARKGVESDPKSHVISAFVYFPSQAIDMATFYSFYSEPVTAPPEAIKPFFGVPTVINTVKVKTVKQAADELTIGTTNGLREDVRTYSIRANADLYKQLFELWHSTTAKLVLTAGWGSAIAFQPISNSMIRASDEKGGNVLGLEPAVDPLIGKLQPFTWALAEDDKHVYASIDGLIAASMNIANSGDQLEQYIYLNYANTNQRPIESYGPAQVDFLRLVKAKYDPNGVFDRLSRGVHIADARFRESMNYLTGMADVSLISLPNLRSVCE</sequence>
<accession>L8WFK5</accession>
<dbReference type="STRING" id="983506.L8WFK5"/>
<keyword evidence="7" id="KW-1185">Reference proteome</keyword>
<evidence type="ECO:0000256" key="2">
    <source>
        <dbReference type="ARBA" id="ARBA00022630"/>
    </source>
</evidence>
<feature type="domain" description="FAD-binding PCMH-type" evidence="5">
    <location>
        <begin position="532"/>
        <end position="701"/>
    </location>
</feature>
<dbReference type="Gene3D" id="3.40.462.20">
    <property type="match status" value="2"/>
</dbReference>
<dbReference type="PANTHER" id="PTHR42973">
    <property type="entry name" value="BINDING OXIDOREDUCTASE, PUTATIVE (AFU_ORTHOLOGUE AFUA_1G17690)-RELATED"/>
    <property type="match status" value="1"/>
</dbReference>
<dbReference type="GO" id="GO:0016491">
    <property type="term" value="F:oxidoreductase activity"/>
    <property type="evidence" value="ECO:0007669"/>
    <property type="project" value="UniProtKB-KW"/>
</dbReference>
<dbReference type="PROSITE" id="PS51387">
    <property type="entry name" value="FAD_PCMH"/>
    <property type="match status" value="2"/>
</dbReference>
<feature type="domain" description="FAD-binding PCMH-type" evidence="5">
    <location>
        <begin position="1"/>
        <end position="148"/>
    </location>
</feature>
<dbReference type="InterPro" id="IPR050416">
    <property type="entry name" value="FAD-linked_Oxidoreductase"/>
</dbReference>
<dbReference type="EMBL" id="AFRT01002918">
    <property type="protein sequence ID" value="ELU36956.1"/>
    <property type="molecule type" value="Genomic_DNA"/>
</dbReference>
<dbReference type="InterPro" id="IPR016166">
    <property type="entry name" value="FAD-bd_PCMH"/>
</dbReference>
<proteinExistence type="inferred from homology"/>
<dbReference type="InterPro" id="IPR012951">
    <property type="entry name" value="BBE"/>
</dbReference>
<evidence type="ECO:0000313" key="6">
    <source>
        <dbReference type="EMBL" id="ELU36956.1"/>
    </source>
</evidence>
<dbReference type="HOGENOM" id="CLU_301134_0_0_1"/>
<dbReference type="Pfam" id="PF01565">
    <property type="entry name" value="FAD_binding_4"/>
    <property type="match status" value="2"/>
</dbReference>
<evidence type="ECO:0000256" key="1">
    <source>
        <dbReference type="ARBA" id="ARBA00005466"/>
    </source>
</evidence>
<comment type="caution">
    <text evidence="6">The sequence shown here is derived from an EMBL/GenBank/DDBJ whole genome shotgun (WGS) entry which is preliminary data.</text>
</comment>
<dbReference type="SUPFAM" id="SSF56176">
    <property type="entry name" value="FAD-binding/transporter-associated domain-like"/>
    <property type="match status" value="2"/>
</dbReference>
<protein>
    <submittedName>
        <fullName evidence="6">FAD binding domain-containing protein</fullName>
    </submittedName>
</protein>
<dbReference type="Gene3D" id="3.30.465.10">
    <property type="match status" value="2"/>
</dbReference>
<dbReference type="GO" id="GO:0071949">
    <property type="term" value="F:FAD binding"/>
    <property type="evidence" value="ECO:0007669"/>
    <property type="project" value="InterPro"/>
</dbReference>
<evidence type="ECO:0000313" key="7">
    <source>
        <dbReference type="Proteomes" id="UP000011668"/>
    </source>
</evidence>
<evidence type="ECO:0000256" key="3">
    <source>
        <dbReference type="ARBA" id="ARBA00022827"/>
    </source>
</evidence>
<dbReference type="Pfam" id="PF08031">
    <property type="entry name" value="BBE"/>
    <property type="match status" value="1"/>
</dbReference>
<keyword evidence="3" id="KW-0274">FAD</keyword>
<evidence type="ECO:0000259" key="5">
    <source>
        <dbReference type="PROSITE" id="PS51387"/>
    </source>
</evidence>